<dbReference type="RefSeq" id="WP_068222886.1">
    <property type="nucleotide sequence ID" value="NZ_CP139724.1"/>
</dbReference>
<dbReference type="Proteomes" id="UP000075606">
    <property type="component" value="Unassembled WGS sequence"/>
</dbReference>
<accession>A0A150X598</accession>
<evidence type="ECO:0000313" key="2">
    <source>
        <dbReference type="Proteomes" id="UP000075606"/>
    </source>
</evidence>
<organism evidence="1 2">
    <name type="scientific">Roseivirga spongicola</name>
    <dbReference type="NCBI Taxonomy" id="333140"/>
    <lineage>
        <taxon>Bacteria</taxon>
        <taxon>Pseudomonadati</taxon>
        <taxon>Bacteroidota</taxon>
        <taxon>Cytophagia</taxon>
        <taxon>Cytophagales</taxon>
        <taxon>Roseivirgaceae</taxon>
        <taxon>Roseivirga</taxon>
    </lineage>
</organism>
<dbReference type="AlphaFoldDB" id="A0A150X598"/>
<keyword evidence="2" id="KW-1185">Reference proteome</keyword>
<proteinExistence type="predicted"/>
<sequence>METIDRNTLEQRLDNIWKENENNSQKSEELGSYVDVETRTIRNAGIDRGSMASPGNFSTWRNTPSSGRYFMEGYGAGMTRLFRR</sequence>
<protein>
    <submittedName>
        <fullName evidence="1">Uncharacterized protein</fullName>
    </submittedName>
</protein>
<comment type="caution">
    <text evidence="1">The sequence shown here is derived from an EMBL/GenBank/DDBJ whole genome shotgun (WGS) entry which is preliminary data.</text>
</comment>
<dbReference type="EMBL" id="LRPC01000028">
    <property type="protein sequence ID" value="KYG73880.1"/>
    <property type="molecule type" value="Genomic_DNA"/>
</dbReference>
<reference evidence="1 2" key="1">
    <citation type="submission" date="2016-01" db="EMBL/GenBank/DDBJ databases">
        <title>Genome sequencing of Roseivirga spongicola UST030701-084.</title>
        <authorList>
            <person name="Selvaratnam C."/>
            <person name="Thevarajoo S."/>
            <person name="Goh K.M."/>
            <person name="Ee R."/>
            <person name="Chan K.-G."/>
            <person name="Chong C.S."/>
        </authorList>
    </citation>
    <scope>NUCLEOTIDE SEQUENCE [LARGE SCALE GENOMIC DNA]</scope>
    <source>
        <strain evidence="1 2">UST030701-084</strain>
    </source>
</reference>
<evidence type="ECO:0000313" key="1">
    <source>
        <dbReference type="EMBL" id="KYG73880.1"/>
    </source>
</evidence>
<gene>
    <name evidence="1" type="ORF">AWW68_14510</name>
</gene>
<name>A0A150X598_9BACT</name>